<keyword evidence="1" id="KW-0175">Coiled coil</keyword>
<dbReference type="PANTHER" id="PTHR35992">
    <property type="entry name" value="CYTOMATRIX PROTEIN-LIKE PROTEIN"/>
    <property type="match status" value="1"/>
</dbReference>
<accession>A0ABD2Z5K7</accession>
<evidence type="ECO:0000313" key="4">
    <source>
        <dbReference type="Proteomes" id="UP001630127"/>
    </source>
</evidence>
<evidence type="ECO:0000256" key="1">
    <source>
        <dbReference type="SAM" id="Coils"/>
    </source>
</evidence>
<reference evidence="3 4" key="1">
    <citation type="submission" date="2024-11" db="EMBL/GenBank/DDBJ databases">
        <title>A near-complete genome assembly of Cinchona calisaya.</title>
        <authorList>
            <person name="Lian D.C."/>
            <person name="Zhao X.W."/>
            <person name="Wei L."/>
        </authorList>
    </citation>
    <scope>NUCLEOTIDE SEQUENCE [LARGE SCALE GENOMIC DNA]</scope>
    <source>
        <tissue evidence="3">Nenye</tissue>
    </source>
</reference>
<feature type="region of interest" description="Disordered" evidence="2">
    <location>
        <begin position="274"/>
        <end position="314"/>
    </location>
</feature>
<name>A0ABD2Z5K7_9GENT</name>
<organism evidence="3 4">
    <name type="scientific">Cinchona calisaya</name>
    <dbReference type="NCBI Taxonomy" id="153742"/>
    <lineage>
        <taxon>Eukaryota</taxon>
        <taxon>Viridiplantae</taxon>
        <taxon>Streptophyta</taxon>
        <taxon>Embryophyta</taxon>
        <taxon>Tracheophyta</taxon>
        <taxon>Spermatophyta</taxon>
        <taxon>Magnoliopsida</taxon>
        <taxon>eudicotyledons</taxon>
        <taxon>Gunneridae</taxon>
        <taxon>Pentapetalae</taxon>
        <taxon>asterids</taxon>
        <taxon>lamiids</taxon>
        <taxon>Gentianales</taxon>
        <taxon>Rubiaceae</taxon>
        <taxon>Cinchonoideae</taxon>
        <taxon>Cinchoneae</taxon>
        <taxon>Cinchona</taxon>
    </lineage>
</organism>
<feature type="compositionally biased region" description="Polar residues" evidence="2">
    <location>
        <begin position="278"/>
        <end position="288"/>
    </location>
</feature>
<evidence type="ECO:0000256" key="2">
    <source>
        <dbReference type="SAM" id="MobiDB-lite"/>
    </source>
</evidence>
<sequence length="346" mass="40147">MAKAKKGASDSYDREKCNKMFNAMVHLLQNQQIQIQYLAKDRKLLEDRIKLHHERWISDVNMLKDNIFQMQRDFVIQEMERKVEANKAEMVVGLKLRESFLYKQKFENADSELADFREWFEYLVGKCFGENDTSSDFDKKGEERRYKALESNLKRLKCENKKLILDKNLEVSALLNEKNFIWNQYKLMETNFNDQLKQKHADVESANEKIQGLLSSMEELQSSTSLKDKIIARLNNDIAKLKCDLVKKDDEVFRLSRELEALRKLRNDASTPILRQCRTGSGNTQSKSKSGKTKAEKEFDSSHTLEKGCRSSKRKAVDALHISATTKLFTSSFKVPKLKSSSPAVH</sequence>
<gene>
    <name evidence="3" type="ORF">ACH5RR_027486</name>
</gene>
<feature type="compositionally biased region" description="Basic and acidic residues" evidence="2">
    <location>
        <begin position="293"/>
        <end position="309"/>
    </location>
</feature>
<comment type="caution">
    <text evidence="3">The sequence shown here is derived from an EMBL/GenBank/DDBJ whole genome shotgun (WGS) entry which is preliminary data.</text>
</comment>
<dbReference type="AlphaFoldDB" id="A0ABD2Z5K7"/>
<evidence type="ECO:0000313" key="3">
    <source>
        <dbReference type="EMBL" id="KAL3514769.1"/>
    </source>
</evidence>
<dbReference type="PANTHER" id="PTHR35992:SF1">
    <property type="entry name" value="CYTOMATRIX PROTEIN-LIKE PROTEIN"/>
    <property type="match status" value="1"/>
</dbReference>
<feature type="coiled-coil region" evidence="1">
    <location>
        <begin position="193"/>
        <end position="251"/>
    </location>
</feature>
<protein>
    <submittedName>
        <fullName evidence="3">Uncharacterized protein</fullName>
    </submittedName>
</protein>
<keyword evidence="4" id="KW-1185">Reference proteome</keyword>
<dbReference type="EMBL" id="JBJUIK010000011">
    <property type="protein sequence ID" value="KAL3514769.1"/>
    <property type="molecule type" value="Genomic_DNA"/>
</dbReference>
<proteinExistence type="predicted"/>
<dbReference type="Proteomes" id="UP001630127">
    <property type="component" value="Unassembled WGS sequence"/>
</dbReference>
<feature type="coiled-coil region" evidence="1">
    <location>
        <begin position="139"/>
        <end position="166"/>
    </location>
</feature>